<protein>
    <recommendedName>
        <fullName evidence="3 6">Flagellar basal body rod protein FlgB</fullName>
    </recommendedName>
</protein>
<comment type="subcellular location">
    <subcellularLocation>
        <location evidence="1 6">Bacterial flagellum basal body</location>
    </subcellularLocation>
</comment>
<evidence type="ECO:0000256" key="4">
    <source>
        <dbReference type="ARBA" id="ARBA00023143"/>
    </source>
</evidence>
<dbReference type="GO" id="GO:0071978">
    <property type="term" value="P:bacterial-type flagellum-dependent swarming motility"/>
    <property type="evidence" value="ECO:0007669"/>
    <property type="project" value="TreeGrafter"/>
</dbReference>
<comment type="function">
    <text evidence="5 6">Structural component of flagellum, the bacterial motility apparatus. Part of the rod structure of flagellar basal body.</text>
</comment>
<keyword evidence="4 6" id="KW-0975">Bacterial flagellum</keyword>
<dbReference type="PIRSF" id="PIRSF002889">
    <property type="entry name" value="Rod_FlgB"/>
    <property type="match status" value="1"/>
</dbReference>
<dbReference type="InterPro" id="IPR006300">
    <property type="entry name" value="FlgB"/>
</dbReference>
<evidence type="ECO:0000313" key="8">
    <source>
        <dbReference type="Proteomes" id="UP000044071"/>
    </source>
</evidence>
<proteinExistence type="inferred from homology"/>
<evidence type="ECO:0000256" key="6">
    <source>
        <dbReference type="PIRNR" id="PIRNR002889"/>
    </source>
</evidence>
<dbReference type="PANTHER" id="PTHR30435:SF12">
    <property type="entry name" value="FLAGELLAR BASAL BODY ROD PROTEIN FLGB"/>
    <property type="match status" value="1"/>
</dbReference>
<comment type="similarity">
    <text evidence="2 6">Belongs to the flagella basal body rod proteins family.</text>
</comment>
<reference evidence="7 8" key="1">
    <citation type="submission" date="2014-06" db="EMBL/GenBank/DDBJ databases">
        <authorList>
            <person name="Urmite Genomes Urmite Genomes"/>
        </authorList>
    </citation>
    <scope>NUCLEOTIDE SEQUENCE [LARGE SCALE GENOMIC DNA]</scope>
</reference>
<name>A0A078L290_9GAMM</name>
<accession>A0A078L290</accession>
<dbReference type="RefSeq" id="WP_043874676.1">
    <property type="nucleotide sequence ID" value="NZ_CCVW01000003.1"/>
</dbReference>
<evidence type="ECO:0000256" key="3">
    <source>
        <dbReference type="ARBA" id="ARBA00014376"/>
    </source>
</evidence>
<dbReference type="OrthoDB" id="9788334at2"/>
<dbReference type="Proteomes" id="UP000044071">
    <property type="component" value="Unassembled WGS sequence"/>
</dbReference>
<dbReference type="GO" id="GO:0030694">
    <property type="term" value="C:bacterial-type flagellum basal body, rod"/>
    <property type="evidence" value="ECO:0007669"/>
    <property type="project" value="InterPro"/>
</dbReference>
<keyword evidence="8" id="KW-1185">Reference proteome</keyword>
<dbReference type="AlphaFoldDB" id="A0A078L290"/>
<evidence type="ECO:0000256" key="1">
    <source>
        <dbReference type="ARBA" id="ARBA00004117"/>
    </source>
</evidence>
<evidence type="ECO:0000256" key="2">
    <source>
        <dbReference type="ARBA" id="ARBA00009677"/>
    </source>
</evidence>
<dbReference type="eggNOG" id="COG1815">
    <property type="taxonomic scope" value="Bacteria"/>
</dbReference>
<dbReference type="STRING" id="1034943.BN59_02440"/>
<dbReference type="NCBIfam" id="TIGR01396">
    <property type="entry name" value="FlgB"/>
    <property type="match status" value="1"/>
</dbReference>
<gene>
    <name evidence="7" type="primary">flgB</name>
    <name evidence="7" type="ORF">BN59_02440</name>
</gene>
<sequence length="130" mass="14529">MAINLDNYFGIHAKALTIREQRTAQLAQNLANLNTPNYKAKDIEFNEVLGQAMSSSAQQMTVDSPNHINGQSNFDAQLKYRVPNHVSLDGNTVDKNMETTLFSRNSTAYQASLTFLDNKIKTMMAAWKGD</sequence>
<evidence type="ECO:0000313" key="7">
    <source>
        <dbReference type="EMBL" id="CDZ78133.1"/>
    </source>
</evidence>
<dbReference type="EMBL" id="CCSB01000003">
    <property type="protein sequence ID" value="CDZ78133.1"/>
    <property type="molecule type" value="Genomic_DNA"/>
</dbReference>
<dbReference type="PANTHER" id="PTHR30435">
    <property type="entry name" value="FLAGELLAR PROTEIN"/>
    <property type="match status" value="1"/>
</dbReference>
<evidence type="ECO:0000256" key="5">
    <source>
        <dbReference type="ARBA" id="ARBA00024934"/>
    </source>
</evidence>
<comment type="subunit">
    <text evidence="6">The basal body constitutes a major portion of the flagellar organelle and consists of a number of rings mounted on a central rod.</text>
</comment>
<organism evidence="7 8">
    <name type="scientific">Legionella massiliensis</name>
    <dbReference type="NCBI Taxonomy" id="1034943"/>
    <lineage>
        <taxon>Bacteria</taxon>
        <taxon>Pseudomonadati</taxon>
        <taxon>Pseudomonadota</taxon>
        <taxon>Gammaproteobacteria</taxon>
        <taxon>Legionellales</taxon>
        <taxon>Legionellaceae</taxon>
        <taxon>Legionella</taxon>
    </lineage>
</organism>